<dbReference type="PROSITE" id="PS50113">
    <property type="entry name" value="PAC"/>
    <property type="match status" value="1"/>
</dbReference>
<dbReference type="PRINTS" id="PR00260">
    <property type="entry name" value="CHEMTRNSDUCR"/>
</dbReference>
<evidence type="ECO:0000256" key="2">
    <source>
        <dbReference type="ARBA" id="ARBA00029447"/>
    </source>
</evidence>
<accession>A0ABU0LGN6</accession>
<evidence type="ECO:0000256" key="3">
    <source>
        <dbReference type="PROSITE-ProRule" id="PRU00284"/>
    </source>
</evidence>
<dbReference type="Pfam" id="PF08447">
    <property type="entry name" value="PAS_3"/>
    <property type="match status" value="1"/>
</dbReference>
<gene>
    <name evidence="6" type="ORF">QOZ94_003120</name>
</gene>
<dbReference type="Gene3D" id="1.10.287.950">
    <property type="entry name" value="Methyl-accepting chemotaxis protein"/>
    <property type="match status" value="1"/>
</dbReference>
<dbReference type="Gene3D" id="3.30.450.20">
    <property type="entry name" value="PAS domain"/>
    <property type="match status" value="1"/>
</dbReference>
<organism evidence="6 7">
    <name type="scientific">Xanthobacter agilis</name>
    <dbReference type="NCBI Taxonomy" id="47492"/>
    <lineage>
        <taxon>Bacteria</taxon>
        <taxon>Pseudomonadati</taxon>
        <taxon>Pseudomonadota</taxon>
        <taxon>Alphaproteobacteria</taxon>
        <taxon>Hyphomicrobiales</taxon>
        <taxon>Xanthobacteraceae</taxon>
        <taxon>Xanthobacter</taxon>
    </lineage>
</organism>
<dbReference type="PANTHER" id="PTHR32089">
    <property type="entry name" value="METHYL-ACCEPTING CHEMOTAXIS PROTEIN MCPB"/>
    <property type="match status" value="1"/>
</dbReference>
<evidence type="ECO:0000313" key="6">
    <source>
        <dbReference type="EMBL" id="MDQ0506311.1"/>
    </source>
</evidence>
<protein>
    <submittedName>
        <fullName evidence="6">PAS domain S-box-containing protein</fullName>
    </submittedName>
</protein>
<proteinExistence type="inferred from homology"/>
<dbReference type="InterPro" id="IPR000700">
    <property type="entry name" value="PAS-assoc_C"/>
</dbReference>
<dbReference type="PROSITE" id="PS50111">
    <property type="entry name" value="CHEMOTAXIS_TRANSDUC_2"/>
    <property type="match status" value="1"/>
</dbReference>
<dbReference type="InterPro" id="IPR004090">
    <property type="entry name" value="Chemotax_Me-accpt_rcpt"/>
</dbReference>
<evidence type="ECO:0000313" key="7">
    <source>
        <dbReference type="Proteomes" id="UP001241747"/>
    </source>
</evidence>
<evidence type="ECO:0000259" key="5">
    <source>
        <dbReference type="PROSITE" id="PS50113"/>
    </source>
</evidence>
<sequence length="395" mass="41188">MHPQSKWTWTNEFRRLLGYSAEHDFPNVVGSWAGKLHPEDSDRTFAAFAKALKKTSGKSIYNITYRLKMKDGSYRWFRATGGVVHDASGKAVRACGSLVDIHDSVLAEQAANARVARVEELTARFEAEVSSLIGTFQSTSQELQAAARQLAGSARKTSDETSVVVTTVEQAAANISAVASSSEELGASVDEIGRQIDLSAELSKGSVGEAKATAGIMAELSAVAAGIGNVVDLISGLAGQTNLLALNATIEAARAGDSGKGFAVVASEVKQLASQTASATSEISTKVAAIQNSTNRAASAIEGILKTIGSVNDAITSIASAVEEQGSATREIVRSISQVSDGTHVVTENISHVSRAAVETETVAQSLLSSSTTIGTESNTLQNKLRSFIAELKAA</sequence>
<keyword evidence="1 3" id="KW-0807">Transducer</keyword>
<evidence type="ECO:0000259" key="4">
    <source>
        <dbReference type="PROSITE" id="PS50111"/>
    </source>
</evidence>
<dbReference type="RefSeq" id="WP_237345733.1">
    <property type="nucleotide sequence ID" value="NZ_JABWGX010000012.1"/>
</dbReference>
<dbReference type="CDD" id="cd00130">
    <property type="entry name" value="PAS"/>
    <property type="match status" value="1"/>
</dbReference>
<dbReference type="PANTHER" id="PTHR32089:SF112">
    <property type="entry name" value="LYSOZYME-LIKE PROTEIN-RELATED"/>
    <property type="match status" value="1"/>
</dbReference>
<dbReference type="InterPro" id="IPR013655">
    <property type="entry name" value="PAS_fold_3"/>
</dbReference>
<dbReference type="SMART" id="SM00283">
    <property type="entry name" value="MA"/>
    <property type="match status" value="1"/>
</dbReference>
<dbReference type="InterPro" id="IPR001610">
    <property type="entry name" value="PAC"/>
</dbReference>
<dbReference type="NCBIfam" id="TIGR00229">
    <property type="entry name" value="sensory_box"/>
    <property type="match status" value="1"/>
</dbReference>
<reference evidence="6 7" key="1">
    <citation type="submission" date="2023-07" db="EMBL/GenBank/DDBJ databases">
        <title>Genomic Encyclopedia of Type Strains, Phase IV (KMG-IV): sequencing the most valuable type-strain genomes for metagenomic binning, comparative biology and taxonomic classification.</title>
        <authorList>
            <person name="Goeker M."/>
        </authorList>
    </citation>
    <scope>NUCLEOTIDE SEQUENCE [LARGE SCALE GENOMIC DNA]</scope>
    <source>
        <strain evidence="6 7">DSM 3770</strain>
    </source>
</reference>
<dbReference type="Proteomes" id="UP001241747">
    <property type="component" value="Unassembled WGS sequence"/>
</dbReference>
<dbReference type="InterPro" id="IPR000014">
    <property type="entry name" value="PAS"/>
</dbReference>
<dbReference type="SMART" id="SM00086">
    <property type="entry name" value="PAC"/>
    <property type="match status" value="1"/>
</dbReference>
<feature type="domain" description="Methyl-accepting transducer" evidence="4">
    <location>
        <begin position="139"/>
        <end position="375"/>
    </location>
</feature>
<name>A0ABU0LGN6_XANAG</name>
<dbReference type="SUPFAM" id="SSF55785">
    <property type="entry name" value="PYP-like sensor domain (PAS domain)"/>
    <property type="match status" value="1"/>
</dbReference>
<feature type="domain" description="PAC" evidence="5">
    <location>
        <begin position="61"/>
        <end position="113"/>
    </location>
</feature>
<comment type="similarity">
    <text evidence="2">Belongs to the methyl-accepting chemotaxis (MCP) protein family.</text>
</comment>
<dbReference type="EMBL" id="JAUSVY010000007">
    <property type="protein sequence ID" value="MDQ0506311.1"/>
    <property type="molecule type" value="Genomic_DNA"/>
</dbReference>
<dbReference type="InterPro" id="IPR004089">
    <property type="entry name" value="MCPsignal_dom"/>
</dbReference>
<dbReference type="InterPro" id="IPR035965">
    <property type="entry name" value="PAS-like_dom_sf"/>
</dbReference>
<evidence type="ECO:0000256" key="1">
    <source>
        <dbReference type="ARBA" id="ARBA00023224"/>
    </source>
</evidence>
<keyword evidence="7" id="KW-1185">Reference proteome</keyword>
<dbReference type="Pfam" id="PF00015">
    <property type="entry name" value="MCPsignal"/>
    <property type="match status" value="1"/>
</dbReference>
<comment type="caution">
    <text evidence="6">The sequence shown here is derived from an EMBL/GenBank/DDBJ whole genome shotgun (WGS) entry which is preliminary data.</text>
</comment>
<dbReference type="SUPFAM" id="SSF58104">
    <property type="entry name" value="Methyl-accepting chemotaxis protein (MCP) signaling domain"/>
    <property type="match status" value="1"/>
</dbReference>